<protein>
    <recommendedName>
        <fullName evidence="1">RNase H type-1 domain-containing protein</fullName>
    </recommendedName>
</protein>
<organism evidence="2">
    <name type="scientific">Nicotiana tabacum</name>
    <name type="common">Common tobacco</name>
    <dbReference type="NCBI Taxonomy" id="4097"/>
    <lineage>
        <taxon>Eukaryota</taxon>
        <taxon>Viridiplantae</taxon>
        <taxon>Streptophyta</taxon>
        <taxon>Embryophyta</taxon>
        <taxon>Tracheophyta</taxon>
        <taxon>Spermatophyta</taxon>
        <taxon>Magnoliopsida</taxon>
        <taxon>eudicotyledons</taxon>
        <taxon>Gunneridae</taxon>
        <taxon>Pentapetalae</taxon>
        <taxon>asterids</taxon>
        <taxon>lamiids</taxon>
        <taxon>Solanales</taxon>
        <taxon>Solanaceae</taxon>
        <taxon>Nicotianoideae</taxon>
        <taxon>Nicotianeae</taxon>
        <taxon>Nicotiana</taxon>
    </lineage>
</organism>
<dbReference type="SUPFAM" id="SSF53098">
    <property type="entry name" value="Ribonuclease H-like"/>
    <property type="match status" value="1"/>
</dbReference>
<reference evidence="2" key="1">
    <citation type="submission" date="2025-08" db="UniProtKB">
        <authorList>
            <consortium name="RefSeq"/>
        </authorList>
    </citation>
    <scope>IDENTIFICATION</scope>
</reference>
<dbReference type="RefSeq" id="XP_016452855.1">
    <property type="nucleotide sequence ID" value="XM_016597369.1"/>
</dbReference>
<proteinExistence type="predicted"/>
<dbReference type="KEGG" id="nta:107777362"/>
<dbReference type="CDD" id="cd09279">
    <property type="entry name" value="RNase_HI_like"/>
    <property type="match status" value="1"/>
</dbReference>
<dbReference type="PaxDb" id="4097-A0A1S3YL76"/>
<dbReference type="SMR" id="A0A1S3YL76"/>
<gene>
    <name evidence="2" type="primary">LOC107777362</name>
</gene>
<feature type="domain" description="RNase H type-1" evidence="1">
    <location>
        <begin position="159"/>
        <end position="245"/>
    </location>
</feature>
<dbReference type="GO" id="GO:0003676">
    <property type="term" value="F:nucleic acid binding"/>
    <property type="evidence" value="ECO:0007669"/>
    <property type="project" value="InterPro"/>
</dbReference>
<dbReference type="AlphaFoldDB" id="A0A1S3YL76"/>
<dbReference type="GO" id="GO:0004523">
    <property type="term" value="F:RNA-DNA hybrid ribonuclease activity"/>
    <property type="evidence" value="ECO:0007669"/>
    <property type="project" value="InterPro"/>
</dbReference>
<dbReference type="Pfam" id="PF13456">
    <property type="entry name" value="RVT_3"/>
    <property type="match status" value="1"/>
</dbReference>
<dbReference type="InterPro" id="IPR036397">
    <property type="entry name" value="RNaseH_sf"/>
</dbReference>
<dbReference type="InterPro" id="IPR012337">
    <property type="entry name" value="RNaseH-like_sf"/>
</dbReference>
<dbReference type="STRING" id="4097.A0A1S3YL76"/>
<accession>A0A1S3YL76</accession>
<sequence>MSKVVEQLGLLHQIIPITRVLKGFNMASETTKGEIILPVNVSGTVQDTKFQVIEEELKRNLSSPPLLHTPKEDKMLYLYLAVSEVAVGGVLVREEQDFVADFTPALVPEVEKELLLKMGTSSGVWTLYTDGGSNVKGFGLGIILKPPMGGMIRQSIKTLKFINSEAEYEAMIAGLGLAKSLGAKVVEAKCDSLLVVNQVNRSFEVREDMIQRYLDKIQVILHRFKERTLVHIPRDQNSEADALTNLGSSVEKDDILPGAIMQLSKSVIE</sequence>
<evidence type="ECO:0000313" key="2">
    <source>
        <dbReference type="RefSeq" id="XP_016452855.1"/>
    </source>
</evidence>
<name>A0A1S3YL76_TOBAC</name>
<dbReference type="Gene3D" id="3.30.420.10">
    <property type="entry name" value="Ribonuclease H-like superfamily/Ribonuclease H"/>
    <property type="match status" value="1"/>
</dbReference>
<dbReference type="InterPro" id="IPR002156">
    <property type="entry name" value="RNaseH_domain"/>
</dbReference>
<evidence type="ECO:0000259" key="1">
    <source>
        <dbReference type="Pfam" id="PF13456"/>
    </source>
</evidence>
<dbReference type="PANTHER" id="PTHR48475">
    <property type="entry name" value="RIBONUCLEASE H"/>
    <property type="match status" value="1"/>
</dbReference>
<dbReference type="PANTHER" id="PTHR48475:SF2">
    <property type="entry name" value="RIBONUCLEASE H"/>
    <property type="match status" value="1"/>
</dbReference>
<dbReference type="OMA" id="APQEWIM"/>